<keyword evidence="4" id="KW-1185">Reference proteome</keyword>
<accession>A0A8I2Z1C0</accession>
<protein>
    <submittedName>
        <fullName evidence="3">Uncharacterized protein</fullName>
    </submittedName>
</protein>
<feature type="region of interest" description="Disordered" evidence="1">
    <location>
        <begin position="154"/>
        <end position="174"/>
    </location>
</feature>
<proteinExistence type="predicted"/>
<feature type="transmembrane region" description="Helical" evidence="2">
    <location>
        <begin position="87"/>
        <end position="103"/>
    </location>
</feature>
<evidence type="ECO:0000256" key="1">
    <source>
        <dbReference type="SAM" id="MobiDB-lite"/>
    </source>
</evidence>
<evidence type="ECO:0000313" key="3">
    <source>
        <dbReference type="EMBL" id="KAG6380482.1"/>
    </source>
</evidence>
<comment type="caution">
    <text evidence="3">The sequence shown here is derived from an EMBL/GenBank/DDBJ whole genome shotgun (WGS) entry which is preliminary data.</text>
</comment>
<name>A0A8I2Z1C0_9AGAM</name>
<evidence type="ECO:0000313" key="4">
    <source>
        <dbReference type="Proteomes" id="UP000683000"/>
    </source>
</evidence>
<evidence type="ECO:0000256" key="2">
    <source>
        <dbReference type="SAM" id="Phobius"/>
    </source>
</evidence>
<organism evidence="3 4">
    <name type="scientific">Boletus reticuloceps</name>
    <dbReference type="NCBI Taxonomy" id="495285"/>
    <lineage>
        <taxon>Eukaryota</taxon>
        <taxon>Fungi</taxon>
        <taxon>Dikarya</taxon>
        <taxon>Basidiomycota</taxon>
        <taxon>Agaricomycotina</taxon>
        <taxon>Agaricomycetes</taxon>
        <taxon>Agaricomycetidae</taxon>
        <taxon>Boletales</taxon>
        <taxon>Boletineae</taxon>
        <taxon>Boletaceae</taxon>
        <taxon>Boletoideae</taxon>
        <taxon>Boletus</taxon>
    </lineage>
</organism>
<dbReference type="Proteomes" id="UP000683000">
    <property type="component" value="Unassembled WGS sequence"/>
</dbReference>
<dbReference type="EMBL" id="JAGFBS010000003">
    <property type="protein sequence ID" value="KAG6380482.1"/>
    <property type="molecule type" value="Genomic_DNA"/>
</dbReference>
<gene>
    <name evidence="3" type="ORF">JVT61DRAFT_8635</name>
</gene>
<keyword evidence="2" id="KW-1133">Transmembrane helix</keyword>
<sequence>MFTGTQPERIRRILFFLYAIVTVNTIVFSAIWYGPHSGLSGTHFEYTQLLCSDFVMPSVKPVVINVEGGTACQAQYAHSQIPSAYDGIPRGLFDILLLGLAIYRFTKHCIETRRMMGRQKVNKYMMLLLEHSVLYFVLYARFFLRDRHAERSHPPIGTSLTKPSKWVNTSRRLR</sequence>
<feature type="transmembrane region" description="Helical" evidence="2">
    <location>
        <begin position="124"/>
        <end position="144"/>
    </location>
</feature>
<keyword evidence="2" id="KW-0812">Transmembrane</keyword>
<keyword evidence="2" id="KW-0472">Membrane</keyword>
<feature type="transmembrane region" description="Helical" evidence="2">
    <location>
        <begin position="12"/>
        <end position="33"/>
    </location>
</feature>
<reference evidence="3" key="1">
    <citation type="submission" date="2021-03" db="EMBL/GenBank/DDBJ databases">
        <title>Evolutionary innovations through gain and loss of genes in the ectomycorrhizal Boletales.</title>
        <authorList>
            <person name="Wu G."/>
            <person name="Miyauchi S."/>
            <person name="Morin E."/>
            <person name="Yang Z.-L."/>
            <person name="Xu J."/>
            <person name="Martin F.M."/>
        </authorList>
    </citation>
    <scope>NUCLEOTIDE SEQUENCE</scope>
    <source>
        <strain evidence="3">BR01</strain>
    </source>
</reference>
<dbReference type="OrthoDB" id="2636268at2759"/>
<dbReference type="AlphaFoldDB" id="A0A8I2Z1C0"/>
<feature type="compositionally biased region" description="Polar residues" evidence="1">
    <location>
        <begin position="158"/>
        <end position="174"/>
    </location>
</feature>